<dbReference type="Proteomes" id="UP000001551">
    <property type="component" value="Chromosome"/>
</dbReference>
<sequence>MSENAKGIRFEINTAEGSDEDYIIPNEVCCSPEFPQGCISIDDDADI</sequence>
<dbReference type="KEGG" id="eha:Ethha_1031"/>
<name>E6U484_ETHHY</name>
<proteinExistence type="predicted"/>
<evidence type="ECO:0000313" key="1">
    <source>
        <dbReference type="EMBL" id="ADU26584.1"/>
    </source>
</evidence>
<dbReference type="AlphaFoldDB" id="E6U484"/>
<gene>
    <name evidence="1" type="ordered locus">Ethha_1031</name>
</gene>
<evidence type="ECO:0000313" key="2">
    <source>
        <dbReference type="Proteomes" id="UP000001551"/>
    </source>
</evidence>
<reference evidence="1 2" key="1">
    <citation type="submission" date="2010-12" db="EMBL/GenBank/DDBJ databases">
        <title>Complete sequence of Ethanoligenens harbinense YUAN-3.</title>
        <authorList>
            <person name="Lucas S."/>
            <person name="Copeland A."/>
            <person name="Lapidus A."/>
            <person name="Cheng J.-F."/>
            <person name="Bruce D."/>
            <person name="Goodwin L."/>
            <person name="Pitluck S."/>
            <person name="Chertkov O."/>
            <person name="Misra M."/>
            <person name="Detter J.C."/>
            <person name="Han C."/>
            <person name="Tapia R."/>
            <person name="Land M."/>
            <person name="Hauser L."/>
            <person name="Jeffries C."/>
            <person name="Kyrpides N."/>
            <person name="Ivanova N."/>
            <person name="Mikhailova N."/>
            <person name="Wang A."/>
            <person name="Mouttaki H."/>
            <person name="He Z."/>
            <person name="Zhou J."/>
            <person name="Hemme C.L."/>
            <person name="Woyke T."/>
        </authorList>
    </citation>
    <scope>NUCLEOTIDE SEQUENCE [LARGE SCALE GENOMIC DNA]</scope>
    <source>
        <strain evidence="2">DSM 18485 / JCM 12961 / CGMCC 1.5033 / YUAN-3</strain>
    </source>
</reference>
<dbReference type="HOGENOM" id="CLU_3168175_0_0_9"/>
<organism evidence="1 2">
    <name type="scientific">Ethanoligenens harbinense (strain DSM 18485 / JCM 12961 / CGMCC 1.5033 / YUAN-3)</name>
    <dbReference type="NCBI Taxonomy" id="663278"/>
    <lineage>
        <taxon>Bacteria</taxon>
        <taxon>Bacillati</taxon>
        <taxon>Bacillota</taxon>
        <taxon>Clostridia</taxon>
        <taxon>Eubacteriales</taxon>
        <taxon>Oscillospiraceae</taxon>
        <taxon>Ethanoligenens</taxon>
    </lineage>
</organism>
<keyword evidence="2" id="KW-1185">Reference proteome</keyword>
<accession>E6U484</accession>
<dbReference type="RefSeq" id="WP_013484945.1">
    <property type="nucleotide sequence ID" value="NC_014828.1"/>
</dbReference>
<dbReference type="EMBL" id="CP002400">
    <property type="protein sequence ID" value="ADU26584.1"/>
    <property type="molecule type" value="Genomic_DNA"/>
</dbReference>
<protein>
    <submittedName>
        <fullName evidence="1">Uncharacterized protein</fullName>
    </submittedName>
</protein>